<sequence length="1012" mass="113184">VALGNSDEAVLQWRMERSTYVASDGHEASLIWQTTQPEAAADVTALICPGMSAPVSFYARLMVPMARVGIRAVVMEWRGQGKSNRSPKTDNWSYRELVELDLPAAISRTRSLFDDGSRLVLLGHSLGGQLGTIAALESDLVDAVILVASQTPHWTAYGRRRPQLFLAAFVLFPFMAWLLGYHAGKSLSFGGNEPRGVIQCWCQCARSGMFAAPGGKDYEDILRKRRPDLPFLTIAVEGDDAAPLQAVLEFARKLASQDPAPNVQHLALQGQVRNAHFDWARSPNGEAVSRLIRTFLDSNLQPPCVLRLIPTCSLKPGLLRAWQKKRVRSAPPARAARLSNTAHPRGGRTAQGLLTSSIALRRQSTPRACAHVFLAGTQRVSLERSRSMLEPRVALAVHVASASGKARAVSNSRGQANHRRLGTTLLACLLLACVAAAFNFLLTYSKLPGQDVVRRPVPVPRGETIRRPVPSPDGAPVPPAPPKKPQRQQRPKTKRELNDKCHEVDFVRLHAEAPEFYAIVTDEAGEKHPTYLEFLSAFQFDDKGDYSSDVEWLLRAEPFKSNAFAQRRTKALVKLIDESWQILKAWHEKSSKWNPSVWKFQIGFEGHRPPRVLLFEGFWWLHHFDGRPGQTLGDITIWVDYYLAMVKAGAVVEGFPMRQDTYPKTLVERAAYLESFDMIMVDYMALDHLRSKYLMQNVDVYRKVLVPRLFIEDAYGTSQEFDQAQSIPSMPLYCCAHLESMSRYLVMLKFFHESNTFIGDAAVITGKRHIDLLLDGFVPPVAQIGPSFYQAVEKLDSAGIDKPREFAALLWGKGLNKFPHRVGTFRKEINLVADHIKLYSTVFDKPVGPFSMGGRSQVENLGPQSFEDMQALLDSVTLVVNPGVSAIGHLAIEAMAHGAVVWVHDRPICFAGSKPITTLFTSTHPHLEIDPGPPMLRRIDLADPAVVDFEVQRLRRFVDADDNCRSIHSDEDRTECQKFKFFRKHGTPIREYTMPSLLLRINNLLHNVTSPR</sequence>
<feature type="non-terminal residue" evidence="4">
    <location>
        <position position="1"/>
    </location>
</feature>
<evidence type="ECO:0000313" key="5">
    <source>
        <dbReference type="Proteomes" id="UP001642464"/>
    </source>
</evidence>
<comment type="caution">
    <text evidence="4">The sequence shown here is derived from an EMBL/GenBank/DDBJ whole genome shotgun (WGS) entry which is preliminary data.</text>
</comment>
<accession>A0ABP0HCF6</accession>
<dbReference type="EMBL" id="CAXAMM010000540">
    <property type="protein sequence ID" value="CAK8987867.1"/>
    <property type="molecule type" value="Genomic_DNA"/>
</dbReference>
<keyword evidence="2" id="KW-0812">Transmembrane</keyword>
<organism evidence="4 5">
    <name type="scientific">Durusdinium trenchii</name>
    <dbReference type="NCBI Taxonomy" id="1381693"/>
    <lineage>
        <taxon>Eukaryota</taxon>
        <taxon>Sar</taxon>
        <taxon>Alveolata</taxon>
        <taxon>Dinophyceae</taxon>
        <taxon>Suessiales</taxon>
        <taxon>Symbiodiniaceae</taxon>
        <taxon>Durusdinium</taxon>
    </lineage>
</organism>
<feature type="transmembrane region" description="Helical" evidence="2">
    <location>
        <begin position="164"/>
        <end position="181"/>
    </location>
</feature>
<feature type="domain" description="AB hydrolase-1" evidence="3">
    <location>
        <begin position="46"/>
        <end position="249"/>
    </location>
</feature>
<protein>
    <recommendedName>
        <fullName evidence="3">AB hydrolase-1 domain-containing protein</fullName>
    </recommendedName>
</protein>
<keyword evidence="2" id="KW-1133">Transmembrane helix</keyword>
<dbReference type="Pfam" id="PF12697">
    <property type="entry name" value="Abhydrolase_6"/>
    <property type="match status" value="1"/>
</dbReference>
<feature type="compositionally biased region" description="Basic residues" evidence="1">
    <location>
        <begin position="484"/>
        <end position="493"/>
    </location>
</feature>
<gene>
    <name evidence="4" type="ORF">SCF082_LOCUS1153</name>
</gene>
<keyword evidence="5" id="KW-1185">Reference proteome</keyword>
<evidence type="ECO:0000259" key="3">
    <source>
        <dbReference type="Pfam" id="PF12697"/>
    </source>
</evidence>
<dbReference type="InterPro" id="IPR029058">
    <property type="entry name" value="AB_hydrolase_fold"/>
</dbReference>
<evidence type="ECO:0000256" key="2">
    <source>
        <dbReference type="SAM" id="Phobius"/>
    </source>
</evidence>
<proteinExistence type="predicted"/>
<evidence type="ECO:0000256" key="1">
    <source>
        <dbReference type="SAM" id="MobiDB-lite"/>
    </source>
</evidence>
<feature type="compositionally biased region" description="Pro residues" evidence="1">
    <location>
        <begin position="469"/>
        <end position="483"/>
    </location>
</feature>
<feature type="region of interest" description="Disordered" evidence="1">
    <location>
        <begin position="452"/>
        <end position="497"/>
    </location>
</feature>
<dbReference type="Proteomes" id="UP001642464">
    <property type="component" value="Unassembled WGS sequence"/>
</dbReference>
<feature type="region of interest" description="Disordered" evidence="1">
    <location>
        <begin position="330"/>
        <end position="349"/>
    </location>
</feature>
<evidence type="ECO:0000313" key="4">
    <source>
        <dbReference type="EMBL" id="CAK8987867.1"/>
    </source>
</evidence>
<dbReference type="InterPro" id="IPR000073">
    <property type="entry name" value="AB_hydrolase_1"/>
</dbReference>
<dbReference type="SUPFAM" id="SSF53474">
    <property type="entry name" value="alpha/beta-Hydrolases"/>
    <property type="match status" value="1"/>
</dbReference>
<name>A0ABP0HCF6_9DINO</name>
<dbReference type="Gene3D" id="3.40.50.1820">
    <property type="entry name" value="alpha/beta hydrolase"/>
    <property type="match status" value="1"/>
</dbReference>
<reference evidence="4 5" key="1">
    <citation type="submission" date="2024-02" db="EMBL/GenBank/DDBJ databases">
        <authorList>
            <person name="Chen Y."/>
            <person name="Shah S."/>
            <person name="Dougan E. K."/>
            <person name="Thang M."/>
            <person name="Chan C."/>
        </authorList>
    </citation>
    <scope>NUCLEOTIDE SEQUENCE [LARGE SCALE GENOMIC DNA]</scope>
</reference>
<keyword evidence="2" id="KW-0472">Membrane</keyword>